<evidence type="ECO:0000259" key="20">
    <source>
        <dbReference type="PROSITE" id="PS50857"/>
    </source>
</evidence>
<dbReference type="Proteomes" id="UP000242662">
    <property type="component" value="Unassembled WGS sequence"/>
</dbReference>
<keyword evidence="10 19" id="KW-1133">Transmembrane helix</keyword>
<dbReference type="PROSITE" id="PS50857">
    <property type="entry name" value="COX2_CUA"/>
    <property type="match status" value="1"/>
</dbReference>
<evidence type="ECO:0000256" key="15">
    <source>
        <dbReference type="ARBA" id="ARBA00047816"/>
    </source>
</evidence>
<name>A0A1G6KSZ3_9BACI</name>
<dbReference type="GO" id="GO:0042773">
    <property type="term" value="P:ATP synthesis coupled electron transport"/>
    <property type="evidence" value="ECO:0007669"/>
    <property type="project" value="TreeGrafter"/>
</dbReference>
<evidence type="ECO:0000256" key="7">
    <source>
        <dbReference type="ARBA" id="ARBA00022723"/>
    </source>
</evidence>
<evidence type="ECO:0000256" key="19">
    <source>
        <dbReference type="SAM" id="Phobius"/>
    </source>
</evidence>
<evidence type="ECO:0000256" key="18">
    <source>
        <dbReference type="RuleBase" id="RU004024"/>
    </source>
</evidence>
<keyword evidence="3 17" id="KW-0813">Transport</keyword>
<dbReference type="PROSITE" id="PS00078">
    <property type="entry name" value="COX2"/>
    <property type="match status" value="1"/>
</dbReference>
<dbReference type="PROSITE" id="PS51257">
    <property type="entry name" value="PROKAR_LIPOPROTEIN"/>
    <property type="match status" value="1"/>
</dbReference>
<dbReference type="InterPro" id="IPR001505">
    <property type="entry name" value="Copper_CuA"/>
</dbReference>
<dbReference type="STRING" id="1464122.SAMN05421737_107136"/>
<keyword evidence="11 16" id="KW-0408">Iron</keyword>
<evidence type="ECO:0000256" key="14">
    <source>
        <dbReference type="ARBA" id="ARBA00024688"/>
    </source>
</evidence>
<dbReference type="OrthoDB" id="9781261at2"/>
<dbReference type="PROSITE" id="PS50999">
    <property type="entry name" value="COX2_TM"/>
    <property type="match status" value="1"/>
</dbReference>
<feature type="domain" description="Cytochrome oxidase subunit II copper A binding" evidence="20">
    <location>
        <begin position="125"/>
        <end position="237"/>
    </location>
</feature>
<evidence type="ECO:0000256" key="9">
    <source>
        <dbReference type="ARBA" id="ARBA00022982"/>
    </source>
</evidence>
<proteinExistence type="inferred from homology"/>
<dbReference type="GO" id="GO:0016491">
    <property type="term" value="F:oxidoreductase activity"/>
    <property type="evidence" value="ECO:0007669"/>
    <property type="project" value="InterPro"/>
</dbReference>
<keyword evidence="4 16" id="KW-0349">Heme</keyword>
<dbReference type="InterPro" id="IPR009056">
    <property type="entry name" value="Cyt_c-like_dom"/>
</dbReference>
<evidence type="ECO:0000256" key="8">
    <source>
        <dbReference type="ARBA" id="ARBA00022967"/>
    </source>
</evidence>
<dbReference type="InterPro" id="IPR034236">
    <property type="entry name" value="CuRO_CcO_Caa3_II"/>
</dbReference>
<dbReference type="InterPro" id="IPR011759">
    <property type="entry name" value="Cyt_c_oxidase_su2_TM_dom"/>
</dbReference>
<dbReference type="EMBL" id="FMYM01000007">
    <property type="protein sequence ID" value="SDC33901.1"/>
    <property type="molecule type" value="Genomic_DNA"/>
</dbReference>
<evidence type="ECO:0000313" key="24">
    <source>
        <dbReference type="Proteomes" id="UP000242662"/>
    </source>
</evidence>
<keyword evidence="9 17" id="KW-0249">Electron transport</keyword>
<comment type="function">
    <text evidence="14 18">Subunits I and II form the functional core of the enzyme complex. Electrons originating in cytochrome c are transferred via heme a and Cu(A) to the binuclear center formed by heme a3 and Cu(B).</text>
</comment>
<comment type="similarity">
    <text evidence="2 17">Belongs to the cytochrome c oxidase subunit 2 family.</text>
</comment>
<dbReference type="InterPro" id="IPR036909">
    <property type="entry name" value="Cyt_c-like_dom_sf"/>
</dbReference>
<evidence type="ECO:0000256" key="16">
    <source>
        <dbReference type="PROSITE-ProRule" id="PRU00433"/>
    </source>
</evidence>
<dbReference type="InterPro" id="IPR014222">
    <property type="entry name" value="Cyt_c_oxidase_su2"/>
</dbReference>
<dbReference type="CDD" id="cd04213">
    <property type="entry name" value="CuRO_CcO_Caa3_II"/>
    <property type="match status" value="1"/>
</dbReference>
<reference evidence="24" key="1">
    <citation type="submission" date="2016-09" db="EMBL/GenBank/DDBJ databases">
        <authorList>
            <person name="Varghese N."/>
            <person name="Submissions S."/>
        </authorList>
    </citation>
    <scope>NUCLEOTIDE SEQUENCE [LARGE SCALE GENOMIC DNA]</scope>
    <source>
        <strain evidence="24">25nlg</strain>
    </source>
</reference>
<keyword evidence="24" id="KW-1185">Reference proteome</keyword>
<keyword evidence="7 16" id="KW-0479">Metal-binding</keyword>
<dbReference type="GO" id="GO:0005886">
    <property type="term" value="C:plasma membrane"/>
    <property type="evidence" value="ECO:0007669"/>
    <property type="project" value="UniProtKB-SubCell"/>
</dbReference>
<dbReference type="SUPFAM" id="SSF49503">
    <property type="entry name" value="Cupredoxins"/>
    <property type="match status" value="1"/>
</dbReference>
<keyword evidence="5 17" id="KW-0679">Respiratory chain</keyword>
<dbReference type="PANTHER" id="PTHR22888">
    <property type="entry name" value="CYTOCHROME C OXIDASE, SUBUNIT II"/>
    <property type="match status" value="1"/>
</dbReference>
<comment type="subcellular location">
    <subcellularLocation>
        <location evidence="17">Cell membrane</location>
        <topology evidence="17">Multi-pass membrane protein</topology>
    </subcellularLocation>
    <subcellularLocation>
        <location evidence="1">Membrane</location>
        <topology evidence="1">Multi-pass membrane protein</topology>
    </subcellularLocation>
</comment>
<accession>A0A1G6KSZ3</accession>
<dbReference type="InterPro" id="IPR008972">
    <property type="entry name" value="Cupredoxin"/>
</dbReference>
<keyword evidence="8" id="KW-1278">Translocase</keyword>
<comment type="catalytic activity">
    <reaction evidence="15 18">
        <text>4 Fe(II)-[cytochrome c] + O2 + 8 H(+)(in) = 4 Fe(III)-[cytochrome c] + 2 H2O + 4 H(+)(out)</text>
        <dbReference type="Rhea" id="RHEA:11436"/>
        <dbReference type="Rhea" id="RHEA-COMP:10350"/>
        <dbReference type="Rhea" id="RHEA-COMP:14399"/>
        <dbReference type="ChEBI" id="CHEBI:15377"/>
        <dbReference type="ChEBI" id="CHEBI:15378"/>
        <dbReference type="ChEBI" id="CHEBI:15379"/>
        <dbReference type="ChEBI" id="CHEBI:29033"/>
        <dbReference type="ChEBI" id="CHEBI:29034"/>
        <dbReference type="EC" id="7.1.1.9"/>
    </reaction>
</comment>
<keyword evidence="6 17" id="KW-0812">Transmembrane</keyword>
<keyword evidence="12 18" id="KW-0186">Copper</keyword>
<evidence type="ECO:0000256" key="12">
    <source>
        <dbReference type="ARBA" id="ARBA00023008"/>
    </source>
</evidence>
<evidence type="ECO:0000256" key="2">
    <source>
        <dbReference type="ARBA" id="ARBA00007866"/>
    </source>
</evidence>
<dbReference type="PANTHER" id="PTHR22888:SF10">
    <property type="entry name" value="CYTOCHROME C OXIDASE SUBUNIT 2"/>
    <property type="match status" value="1"/>
</dbReference>
<dbReference type="Gene3D" id="2.60.40.420">
    <property type="entry name" value="Cupredoxins - blue copper proteins"/>
    <property type="match status" value="1"/>
</dbReference>
<dbReference type="Pfam" id="PF02790">
    <property type="entry name" value="COX2_TM"/>
    <property type="match status" value="1"/>
</dbReference>
<dbReference type="InterPro" id="IPR036257">
    <property type="entry name" value="Cyt_c_oxidase_su2_TM_sf"/>
</dbReference>
<evidence type="ECO:0000256" key="6">
    <source>
        <dbReference type="ARBA" id="ARBA00022692"/>
    </source>
</evidence>
<evidence type="ECO:0000256" key="1">
    <source>
        <dbReference type="ARBA" id="ARBA00004141"/>
    </source>
</evidence>
<evidence type="ECO:0000256" key="17">
    <source>
        <dbReference type="RuleBase" id="RU000456"/>
    </source>
</evidence>
<evidence type="ECO:0000256" key="13">
    <source>
        <dbReference type="ARBA" id="ARBA00023136"/>
    </source>
</evidence>
<dbReference type="RefSeq" id="WP_090775947.1">
    <property type="nucleotide sequence ID" value="NZ_FMYM01000007.1"/>
</dbReference>
<dbReference type="SUPFAM" id="SSF81464">
    <property type="entry name" value="Cytochrome c oxidase subunit II-like, transmembrane region"/>
    <property type="match status" value="1"/>
</dbReference>
<dbReference type="GO" id="GO:0004129">
    <property type="term" value="F:cytochrome-c oxidase activity"/>
    <property type="evidence" value="ECO:0007669"/>
    <property type="project" value="UniProtKB-EC"/>
</dbReference>
<organism evidence="23 24">
    <name type="scientific">Shouchella lonarensis</name>
    <dbReference type="NCBI Taxonomy" id="1464122"/>
    <lineage>
        <taxon>Bacteria</taxon>
        <taxon>Bacillati</taxon>
        <taxon>Bacillota</taxon>
        <taxon>Bacilli</taxon>
        <taxon>Bacillales</taxon>
        <taxon>Bacillaceae</taxon>
        <taxon>Shouchella</taxon>
    </lineage>
</organism>
<dbReference type="PROSITE" id="PS51007">
    <property type="entry name" value="CYTC"/>
    <property type="match status" value="1"/>
</dbReference>
<feature type="domain" description="Cytochrome c" evidence="22">
    <location>
        <begin position="248"/>
        <end position="339"/>
    </location>
</feature>
<keyword evidence="13 19" id="KW-0472">Membrane</keyword>
<evidence type="ECO:0000313" key="23">
    <source>
        <dbReference type="EMBL" id="SDC33901.1"/>
    </source>
</evidence>
<feature type="transmembrane region" description="Helical" evidence="19">
    <location>
        <begin position="91"/>
        <end position="113"/>
    </location>
</feature>
<protein>
    <recommendedName>
        <fullName evidence="18">Cytochrome c oxidase subunit 2</fullName>
        <ecNumber evidence="18">7.1.1.9</ecNumber>
    </recommendedName>
</protein>
<evidence type="ECO:0000259" key="21">
    <source>
        <dbReference type="PROSITE" id="PS50999"/>
    </source>
</evidence>
<evidence type="ECO:0000256" key="11">
    <source>
        <dbReference type="ARBA" id="ARBA00023004"/>
    </source>
</evidence>
<dbReference type="InterPro" id="IPR002429">
    <property type="entry name" value="CcO_II-like_C"/>
</dbReference>
<dbReference type="Pfam" id="PF00116">
    <property type="entry name" value="COX2"/>
    <property type="match status" value="1"/>
</dbReference>
<dbReference type="GO" id="GO:0020037">
    <property type="term" value="F:heme binding"/>
    <property type="evidence" value="ECO:0007669"/>
    <property type="project" value="InterPro"/>
</dbReference>
<evidence type="ECO:0000256" key="4">
    <source>
        <dbReference type="ARBA" id="ARBA00022617"/>
    </source>
</evidence>
<dbReference type="Pfam" id="PF00034">
    <property type="entry name" value="Cytochrom_C"/>
    <property type="match status" value="1"/>
</dbReference>
<gene>
    <name evidence="23" type="ORF">SAMN05421737_107136</name>
</gene>
<evidence type="ECO:0000259" key="22">
    <source>
        <dbReference type="PROSITE" id="PS51007"/>
    </source>
</evidence>
<sequence>MFRKHMWRFLPMTLLLFVLTGCLGKENLTALDPKGPAAKWIYDNMILSLVIMTFVSVVVFVIFFMILVKFRRKDGDDALPKQVHGNMAMEITWTVIPVILLIILFIPTVSGTFKFHVNAVPEEHEGSVYIDVTGHQYWWQFDYVGEGFTAGQEVYIPVGEKVVFELNAEDVIHSFWVPALGGKIDTIPGVTNALWLQAEKPGVYQGKCAELCGPSHALMDFKVIALERDEYDAWVADMQGVEAEQTAVNAEAGYDVFQDKGCISCHAVGGEGLGTGPALSNFGDRKTLAGVHDIDDDEKLAAWIRDPQSLKQGAKMPPPEKEISNDEMDALIEYLRSLQVRGADKPY</sequence>
<dbReference type="SUPFAM" id="SSF46626">
    <property type="entry name" value="Cytochrome c"/>
    <property type="match status" value="1"/>
</dbReference>
<comment type="cofactor">
    <cofactor evidence="18">
        <name>Cu cation</name>
        <dbReference type="ChEBI" id="CHEBI:23378"/>
    </cofactor>
    <text evidence="18">Binds a copper A center.</text>
</comment>
<dbReference type="Gene3D" id="1.10.287.90">
    <property type="match status" value="1"/>
</dbReference>
<dbReference type="GO" id="GO:0005507">
    <property type="term" value="F:copper ion binding"/>
    <property type="evidence" value="ECO:0007669"/>
    <property type="project" value="InterPro"/>
</dbReference>
<dbReference type="PRINTS" id="PR01166">
    <property type="entry name" value="CYCOXIDASEII"/>
</dbReference>
<feature type="domain" description="Cytochrome oxidase subunit II transmembrane region profile" evidence="21">
    <location>
        <begin position="22"/>
        <end position="119"/>
    </location>
</feature>
<dbReference type="NCBIfam" id="TIGR02866">
    <property type="entry name" value="CoxB"/>
    <property type="match status" value="1"/>
</dbReference>
<dbReference type="EC" id="7.1.1.9" evidence="18"/>
<evidence type="ECO:0000256" key="5">
    <source>
        <dbReference type="ARBA" id="ARBA00022660"/>
    </source>
</evidence>
<evidence type="ECO:0000256" key="3">
    <source>
        <dbReference type="ARBA" id="ARBA00022448"/>
    </source>
</evidence>
<evidence type="ECO:0000256" key="10">
    <source>
        <dbReference type="ARBA" id="ARBA00022989"/>
    </source>
</evidence>
<feature type="transmembrane region" description="Helical" evidence="19">
    <location>
        <begin position="48"/>
        <end position="70"/>
    </location>
</feature>
<dbReference type="InterPro" id="IPR045187">
    <property type="entry name" value="CcO_II"/>
</dbReference>
<dbReference type="AlphaFoldDB" id="A0A1G6KSZ3"/>